<dbReference type="PANTHER" id="PTHR30212">
    <property type="entry name" value="PROTEIN YIIM"/>
    <property type="match status" value="1"/>
</dbReference>
<dbReference type="PANTHER" id="PTHR30212:SF2">
    <property type="entry name" value="PROTEIN YIIM"/>
    <property type="match status" value="1"/>
</dbReference>
<dbReference type="InterPro" id="IPR011037">
    <property type="entry name" value="Pyrv_Knase-like_insert_dom_sf"/>
</dbReference>
<evidence type="ECO:0000259" key="1">
    <source>
        <dbReference type="PROSITE" id="PS51340"/>
    </source>
</evidence>
<sequence length="220" mass="23428">MTYEKLTVAAVLTGPSAPIATKDGRTGIFKRPRQGPVSVSTTGLDGDTIVDTVNHGGPDQAVLVPGGKDSEWWAEELGPDTPPGTFGENLYVDGLESADIAIGDVLQCGPVRLQATAPRIPCVTLAVRMKDARFPKRFFAAGRPGFYCRVLCEGEVEAGMDVQISPFDGTRVSVATMFAISGGATPDAETLRALMAAPAHQKTAPYLRQRFADWPFFSTP</sequence>
<reference evidence="2 3" key="1">
    <citation type="journal article" date="2015" name="Antonie Van Leeuwenhoek">
        <title>Oricola cellulosilytica gen. nov., sp. nov., a cellulose-degrading bacterium of the family Phyllobacteriaceae isolated from surface seashore water, and emended descriptions of Mesorhizobium loti and Phyllobacterium myrsinacearum.</title>
        <authorList>
            <person name="Hameed A."/>
            <person name="Shahina M."/>
            <person name="Lai W.A."/>
            <person name="Lin S.Y."/>
            <person name="Young L.S."/>
            <person name="Liu Y.C."/>
            <person name="Hsu Y.H."/>
            <person name="Young C.C."/>
        </authorList>
    </citation>
    <scope>NUCLEOTIDE SEQUENCE [LARGE SCALE GENOMIC DNA]</scope>
    <source>
        <strain evidence="2 3">KCTC 52183</strain>
    </source>
</reference>
<proteinExistence type="predicted"/>
<organism evidence="2 3">
    <name type="scientific">Oricola cellulosilytica</name>
    <dbReference type="NCBI Taxonomy" id="1429082"/>
    <lineage>
        <taxon>Bacteria</taxon>
        <taxon>Pseudomonadati</taxon>
        <taxon>Pseudomonadota</taxon>
        <taxon>Alphaproteobacteria</taxon>
        <taxon>Hyphomicrobiales</taxon>
        <taxon>Ahrensiaceae</taxon>
        <taxon>Oricola</taxon>
    </lineage>
</organism>
<comment type="caution">
    <text evidence="2">The sequence shown here is derived from an EMBL/GenBank/DDBJ whole genome shotgun (WGS) entry which is preliminary data.</text>
</comment>
<keyword evidence="3" id="KW-1185">Reference proteome</keyword>
<evidence type="ECO:0000313" key="3">
    <source>
        <dbReference type="Proteomes" id="UP000291301"/>
    </source>
</evidence>
<dbReference type="Gene3D" id="2.40.33.20">
    <property type="entry name" value="PK beta-barrel domain-like"/>
    <property type="match status" value="1"/>
</dbReference>
<dbReference type="AlphaFoldDB" id="A0A4R0PHH4"/>
<dbReference type="OrthoDB" id="9786134at2"/>
<name>A0A4R0PHH4_9HYPH</name>
<dbReference type="InterPro" id="IPR052353">
    <property type="entry name" value="Benzoxazolinone_Detox_Enz"/>
</dbReference>
<dbReference type="InterPro" id="IPR005302">
    <property type="entry name" value="MoCF_Sase_C"/>
</dbReference>
<dbReference type="PROSITE" id="PS51340">
    <property type="entry name" value="MOSC"/>
    <property type="match status" value="1"/>
</dbReference>
<dbReference type="Proteomes" id="UP000291301">
    <property type="component" value="Unassembled WGS sequence"/>
</dbReference>
<dbReference type="SUPFAM" id="SSF50800">
    <property type="entry name" value="PK beta-barrel domain-like"/>
    <property type="match status" value="1"/>
</dbReference>
<dbReference type="GO" id="GO:0030170">
    <property type="term" value="F:pyridoxal phosphate binding"/>
    <property type="evidence" value="ECO:0007669"/>
    <property type="project" value="InterPro"/>
</dbReference>
<feature type="domain" description="MOSC" evidence="1">
    <location>
        <begin position="31"/>
        <end position="165"/>
    </location>
</feature>
<accession>A0A4R0PHH4</accession>
<gene>
    <name evidence="2" type="ORF">E0D97_03270</name>
</gene>
<dbReference type="EMBL" id="SJST01000001">
    <property type="protein sequence ID" value="TCD16458.1"/>
    <property type="molecule type" value="Genomic_DNA"/>
</dbReference>
<dbReference type="RefSeq" id="WP_131565345.1">
    <property type="nucleotide sequence ID" value="NZ_JAINFK010000001.1"/>
</dbReference>
<dbReference type="GO" id="GO:0030151">
    <property type="term" value="F:molybdenum ion binding"/>
    <property type="evidence" value="ECO:0007669"/>
    <property type="project" value="InterPro"/>
</dbReference>
<dbReference type="Pfam" id="PF03473">
    <property type="entry name" value="MOSC"/>
    <property type="match status" value="1"/>
</dbReference>
<protein>
    <submittedName>
        <fullName evidence="2">MOSC domain-containing protein</fullName>
    </submittedName>
</protein>
<evidence type="ECO:0000313" key="2">
    <source>
        <dbReference type="EMBL" id="TCD16458.1"/>
    </source>
</evidence>
<dbReference type="GO" id="GO:0003824">
    <property type="term" value="F:catalytic activity"/>
    <property type="evidence" value="ECO:0007669"/>
    <property type="project" value="InterPro"/>
</dbReference>